<keyword evidence="3" id="KW-1185">Reference proteome</keyword>
<comment type="caution">
    <text evidence="2">The sequence shown here is derived from an EMBL/GenBank/DDBJ whole genome shotgun (WGS) entry which is preliminary data.</text>
</comment>
<feature type="transmembrane region" description="Helical" evidence="1">
    <location>
        <begin position="51"/>
        <end position="70"/>
    </location>
</feature>
<name>A0A1Y3AXD8_EURMA</name>
<gene>
    <name evidence="2" type="ORF">BLA29_015091</name>
</gene>
<dbReference type="EMBL" id="MUJZ01057975">
    <property type="protein sequence ID" value="OTF72096.1"/>
    <property type="molecule type" value="Genomic_DNA"/>
</dbReference>
<reference evidence="2 3" key="1">
    <citation type="submission" date="2017-03" db="EMBL/GenBank/DDBJ databases">
        <title>Genome Survey of Euroglyphus maynei.</title>
        <authorList>
            <person name="Arlian L.G."/>
            <person name="Morgan M.S."/>
            <person name="Rider S.D."/>
        </authorList>
    </citation>
    <scope>NUCLEOTIDE SEQUENCE [LARGE SCALE GENOMIC DNA]</scope>
    <source>
        <strain evidence="2">Arlian Lab</strain>
        <tissue evidence="2">Whole body</tissue>
    </source>
</reference>
<evidence type="ECO:0000313" key="3">
    <source>
        <dbReference type="Proteomes" id="UP000194236"/>
    </source>
</evidence>
<evidence type="ECO:0000313" key="2">
    <source>
        <dbReference type="EMBL" id="OTF72096.1"/>
    </source>
</evidence>
<keyword evidence="1" id="KW-0812">Transmembrane</keyword>
<keyword evidence="1" id="KW-1133">Transmembrane helix</keyword>
<sequence length="71" mass="8585">MSIQVIVNQVLIRNKNNITSRHFKPVVKVRHHKKHNYHMDRLKKNIPMLSYSFYYVSFVCHRILMLHLAVV</sequence>
<protein>
    <submittedName>
        <fullName evidence="2">Uncharacterized protein</fullName>
    </submittedName>
</protein>
<organism evidence="2 3">
    <name type="scientific">Euroglyphus maynei</name>
    <name type="common">Mayne's house dust mite</name>
    <dbReference type="NCBI Taxonomy" id="6958"/>
    <lineage>
        <taxon>Eukaryota</taxon>
        <taxon>Metazoa</taxon>
        <taxon>Ecdysozoa</taxon>
        <taxon>Arthropoda</taxon>
        <taxon>Chelicerata</taxon>
        <taxon>Arachnida</taxon>
        <taxon>Acari</taxon>
        <taxon>Acariformes</taxon>
        <taxon>Sarcoptiformes</taxon>
        <taxon>Astigmata</taxon>
        <taxon>Psoroptidia</taxon>
        <taxon>Analgoidea</taxon>
        <taxon>Pyroglyphidae</taxon>
        <taxon>Pyroglyphinae</taxon>
        <taxon>Euroglyphus</taxon>
    </lineage>
</organism>
<accession>A0A1Y3AXD8</accession>
<dbReference type="AlphaFoldDB" id="A0A1Y3AXD8"/>
<dbReference type="Proteomes" id="UP000194236">
    <property type="component" value="Unassembled WGS sequence"/>
</dbReference>
<proteinExistence type="predicted"/>
<keyword evidence="1" id="KW-0472">Membrane</keyword>
<evidence type="ECO:0000256" key="1">
    <source>
        <dbReference type="SAM" id="Phobius"/>
    </source>
</evidence>